<organism evidence="1 2">
    <name type="scientific">Mesorhizobium amorphae CCNWGS0123</name>
    <dbReference type="NCBI Taxonomy" id="1082933"/>
    <lineage>
        <taxon>Bacteria</taxon>
        <taxon>Pseudomonadati</taxon>
        <taxon>Pseudomonadota</taxon>
        <taxon>Alphaproteobacteria</taxon>
        <taxon>Hyphomicrobiales</taxon>
        <taxon>Phyllobacteriaceae</taxon>
        <taxon>Mesorhizobium</taxon>
    </lineage>
</organism>
<keyword evidence="2" id="KW-1185">Reference proteome</keyword>
<reference evidence="1 2" key="1">
    <citation type="journal article" date="2012" name="J. Bacteriol.">
        <title>Draft Genome Sequence of Plant Growth-Promoting Rhizobium Mesorhizobium amorphae, Isolated from Zinc-Lead Mine Tailings.</title>
        <authorList>
            <person name="Hao X."/>
            <person name="Lin Y."/>
            <person name="Johnstone L."/>
            <person name="Baltrus D.A."/>
            <person name="Miller S.J."/>
            <person name="Wei G."/>
            <person name="Rensing C."/>
        </authorList>
    </citation>
    <scope>NUCLEOTIDE SEQUENCE [LARGE SCALE GENOMIC DNA]</scope>
    <source>
        <strain evidence="1 2">CCNWGS0123</strain>
    </source>
</reference>
<protein>
    <submittedName>
        <fullName evidence="1">Uncharacterized protein</fullName>
    </submittedName>
</protein>
<feature type="non-terminal residue" evidence="1">
    <location>
        <position position="97"/>
    </location>
</feature>
<evidence type="ECO:0000313" key="2">
    <source>
        <dbReference type="Proteomes" id="UP000002949"/>
    </source>
</evidence>
<dbReference type="EMBL" id="AGSN01000091">
    <property type="protein sequence ID" value="EHH11958.1"/>
    <property type="molecule type" value="Genomic_DNA"/>
</dbReference>
<dbReference type="Gene3D" id="3.40.190.10">
    <property type="entry name" value="Periplasmic binding protein-like II"/>
    <property type="match status" value="1"/>
</dbReference>
<gene>
    <name evidence="1" type="ORF">MEA186_11021</name>
</gene>
<dbReference type="InterPro" id="IPR006311">
    <property type="entry name" value="TAT_signal"/>
</dbReference>
<sequence length="97" mass="10602">MTIMGYRLGRRGFLTGMLGVSSLPLLGPLTAAAQAQTLRFFGWGDGTYYKGLFDAFEKVSGEKIAFEGVPFSDLQNTILQRFRTGDSGIDVFLVDPT</sequence>
<evidence type="ECO:0000313" key="1">
    <source>
        <dbReference type="EMBL" id="EHH11958.1"/>
    </source>
</evidence>
<name>G6Y8D7_9HYPH</name>
<accession>G6Y8D7</accession>
<dbReference type="SUPFAM" id="SSF53850">
    <property type="entry name" value="Periplasmic binding protein-like II"/>
    <property type="match status" value="1"/>
</dbReference>
<proteinExistence type="predicted"/>
<dbReference type="PROSITE" id="PS51318">
    <property type="entry name" value="TAT"/>
    <property type="match status" value="1"/>
</dbReference>
<dbReference type="AlphaFoldDB" id="G6Y8D7"/>
<dbReference type="Proteomes" id="UP000002949">
    <property type="component" value="Unassembled WGS sequence"/>
</dbReference>